<evidence type="ECO:0000259" key="6">
    <source>
        <dbReference type="Pfam" id="PF05529"/>
    </source>
</evidence>
<feature type="transmembrane region" description="Helical" evidence="5">
    <location>
        <begin position="6"/>
        <end position="26"/>
    </location>
</feature>
<proteinExistence type="inferred from homology"/>
<comment type="function">
    <text evidence="5">May play a role in anterograde transport of membrane proteins from the endoplasmic reticulum to the Golgi.</text>
</comment>
<dbReference type="Proteomes" id="UP001153365">
    <property type="component" value="Unassembled WGS sequence"/>
</dbReference>
<dbReference type="InterPro" id="IPR040463">
    <property type="entry name" value="BAP29/BAP31_N"/>
</dbReference>
<keyword evidence="5" id="KW-0653">Protein transport</keyword>
<keyword evidence="2 5" id="KW-0812">Transmembrane</keyword>
<keyword evidence="5" id="KW-0256">Endoplasmic reticulum</keyword>
<dbReference type="EMBL" id="CALTRL010001326">
    <property type="protein sequence ID" value="CAH7672115.1"/>
    <property type="molecule type" value="Genomic_DNA"/>
</dbReference>
<dbReference type="GO" id="GO:0006886">
    <property type="term" value="P:intracellular protein transport"/>
    <property type="evidence" value="ECO:0007669"/>
    <property type="project" value="UniProtKB-UniRule"/>
</dbReference>
<feature type="transmembrane region" description="Helical" evidence="5">
    <location>
        <begin position="47"/>
        <end position="65"/>
    </location>
</feature>
<comment type="similarity">
    <text evidence="5">Belongs to the BCAP29/BCAP31 family.</text>
</comment>
<evidence type="ECO:0000256" key="1">
    <source>
        <dbReference type="ARBA" id="ARBA00004141"/>
    </source>
</evidence>
<evidence type="ECO:0000256" key="4">
    <source>
        <dbReference type="ARBA" id="ARBA00023136"/>
    </source>
</evidence>
<keyword evidence="8" id="KW-1185">Reference proteome</keyword>
<comment type="subcellular location">
    <subcellularLocation>
        <location evidence="5">Endoplasmic reticulum membrane</location>
        <topology evidence="5">Multi-pass membrane protein</topology>
    </subcellularLocation>
    <subcellularLocation>
        <location evidence="1">Membrane</location>
        <topology evidence="1">Multi-pass membrane protein</topology>
    </subcellularLocation>
</comment>
<accession>A0AAV0AS92</accession>
<gene>
    <name evidence="7" type="ORF">PPACK8108_LOCUS6902</name>
</gene>
<keyword evidence="5" id="KW-0813">Transport</keyword>
<evidence type="ECO:0000256" key="3">
    <source>
        <dbReference type="ARBA" id="ARBA00022989"/>
    </source>
</evidence>
<dbReference type="Pfam" id="PF05529">
    <property type="entry name" value="Bap31"/>
    <property type="match status" value="1"/>
</dbReference>
<dbReference type="AlphaFoldDB" id="A0AAV0AS92"/>
<protein>
    <recommendedName>
        <fullName evidence="5">Endoplasmic reticulum transmembrane protein</fullName>
    </recommendedName>
</protein>
<dbReference type="PANTHER" id="PTHR12701:SF20">
    <property type="entry name" value="ENDOPLASMIC RETICULUM TRANSMEMBRANE PROTEIN"/>
    <property type="match status" value="1"/>
</dbReference>
<sequence length="187" mass="21594">MYNWMVFSLLIIEIVTFIILVMPLPFTWRRLLFKFLSTSPLVAKIQYGLKILFIFVAVLFVDSLQRMNKIHNEGLAAREQGGGVGRDLRSETDWRSRKFLSERDMYMRGFTLFLSLILARTFGLILDLIKAQEDLAALKKQTSGQSRENGLSDQIEKKYKQQIKDLQKELDELSTRVDGPGADKKKS</sequence>
<organism evidence="7 8">
    <name type="scientific">Phakopsora pachyrhizi</name>
    <name type="common">Asian soybean rust disease fungus</name>
    <dbReference type="NCBI Taxonomy" id="170000"/>
    <lineage>
        <taxon>Eukaryota</taxon>
        <taxon>Fungi</taxon>
        <taxon>Dikarya</taxon>
        <taxon>Basidiomycota</taxon>
        <taxon>Pucciniomycotina</taxon>
        <taxon>Pucciniomycetes</taxon>
        <taxon>Pucciniales</taxon>
        <taxon>Phakopsoraceae</taxon>
        <taxon>Phakopsora</taxon>
    </lineage>
</organism>
<keyword evidence="5" id="KW-0931">ER-Golgi transport</keyword>
<evidence type="ECO:0000256" key="5">
    <source>
        <dbReference type="RuleBase" id="RU367026"/>
    </source>
</evidence>
<keyword evidence="3 5" id="KW-1133">Transmembrane helix</keyword>
<keyword evidence="4 5" id="KW-0472">Membrane</keyword>
<evidence type="ECO:0000313" key="7">
    <source>
        <dbReference type="EMBL" id="CAH7672115.1"/>
    </source>
</evidence>
<evidence type="ECO:0000256" key="2">
    <source>
        <dbReference type="ARBA" id="ARBA00022692"/>
    </source>
</evidence>
<dbReference type="GO" id="GO:0006888">
    <property type="term" value="P:endoplasmic reticulum to Golgi vesicle-mediated transport"/>
    <property type="evidence" value="ECO:0007669"/>
    <property type="project" value="UniProtKB-UniRule"/>
</dbReference>
<feature type="transmembrane region" description="Helical" evidence="5">
    <location>
        <begin position="105"/>
        <end position="129"/>
    </location>
</feature>
<comment type="caution">
    <text evidence="7">The sequence shown here is derived from an EMBL/GenBank/DDBJ whole genome shotgun (WGS) entry which is preliminary data.</text>
</comment>
<dbReference type="InterPro" id="IPR008417">
    <property type="entry name" value="BAP29/BAP31"/>
</dbReference>
<dbReference type="GO" id="GO:0005789">
    <property type="term" value="C:endoplasmic reticulum membrane"/>
    <property type="evidence" value="ECO:0007669"/>
    <property type="project" value="UniProtKB-SubCell"/>
</dbReference>
<reference evidence="7" key="1">
    <citation type="submission" date="2022-06" db="EMBL/GenBank/DDBJ databases">
        <authorList>
            <consortium name="SYNGENTA / RWTH Aachen University"/>
        </authorList>
    </citation>
    <scope>NUCLEOTIDE SEQUENCE</scope>
</reference>
<dbReference type="GO" id="GO:0070973">
    <property type="term" value="P:protein localization to endoplasmic reticulum exit site"/>
    <property type="evidence" value="ECO:0007669"/>
    <property type="project" value="UniProtKB-UniRule"/>
</dbReference>
<dbReference type="PANTHER" id="PTHR12701">
    <property type="entry name" value="BCR-ASSOCIATED PROTEIN, BAP"/>
    <property type="match status" value="1"/>
</dbReference>
<name>A0AAV0AS92_PHAPC</name>
<evidence type="ECO:0000313" key="8">
    <source>
        <dbReference type="Proteomes" id="UP001153365"/>
    </source>
</evidence>
<feature type="domain" description="BAP29/BAP31 transmembrane" evidence="6">
    <location>
        <begin position="4"/>
        <end position="137"/>
    </location>
</feature>